<dbReference type="Proteomes" id="UP000000768">
    <property type="component" value="Chromosome 4"/>
</dbReference>
<dbReference type="FunFam" id="3.80.10.10:FF:000690">
    <property type="entry name" value="F-box/LRR-repeat protein 14"/>
    <property type="match status" value="1"/>
</dbReference>
<dbReference type="PANTHER" id="PTHR13318">
    <property type="entry name" value="PARTNER OF PAIRED, ISOFORM B-RELATED"/>
    <property type="match status" value="1"/>
</dbReference>
<sequence length="536" mass="59064">MLILELGHCGLIICIRLILICLFHDSMSTFSMEDLQEPLLAEIIKRVTRTTDLNSISLVSKRLYTVDAEERGTICVGCGLHPATESFSLLCSRFPNLWKVEINYSGWTSIEAQGKQLGNQGLSVLSSHCSSLTDLSLSFCSDINDIGLGYLAHCKKLMALRLSFTPAITSDGLLSVAVGCKSLSTFHLVDCIKVDSVEWLEYLGRAGSVVELVVKDCKGISQFDLLKFGPGWMKLEKFEFEINGNYWLSGPPPDPASDARYPYKYDICCENLKDLRLAHIITMRSDDEGLPAPTAQEIGLRFLLRKCKALEKLCLDYVVGLDEDEMIALFQNCSNLRSLSLRLMPLHQRDWHFRTPLTDESLKALGLSCPMLEVVELTFTFCSSGYPTEIGFTQKGIVALIQTCPIRAFMLNGANMFFDSGLEGISSAPFLEQLELLDCKGITDAGMSFIAHAPRLSSLTLRKCQDVTDNGIAKLAHSAKLESLTVVGCHQISREGVQGAARLVRYSADSESHDSLKGMKLTGKPTAPPVLETFAA</sequence>
<dbReference type="SUPFAM" id="SSF52047">
    <property type="entry name" value="RNI-like"/>
    <property type="match status" value="1"/>
</dbReference>
<reference evidence="2 3" key="1">
    <citation type="journal article" date="2009" name="Nature">
        <title>The Sorghum bicolor genome and the diversification of grasses.</title>
        <authorList>
            <person name="Paterson A.H."/>
            <person name="Bowers J.E."/>
            <person name="Bruggmann R."/>
            <person name="Dubchak I."/>
            <person name="Grimwood J."/>
            <person name="Gundlach H."/>
            <person name="Haberer G."/>
            <person name="Hellsten U."/>
            <person name="Mitros T."/>
            <person name="Poliakov A."/>
            <person name="Schmutz J."/>
            <person name="Spannagl M."/>
            <person name="Tang H."/>
            <person name="Wang X."/>
            <person name="Wicker T."/>
            <person name="Bharti A.K."/>
            <person name="Chapman J."/>
            <person name="Feltus F.A."/>
            <person name="Gowik U."/>
            <person name="Grigoriev I.V."/>
            <person name="Lyons E."/>
            <person name="Maher C.A."/>
            <person name="Martis M."/>
            <person name="Narechania A."/>
            <person name="Otillar R.P."/>
            <person name="Penning B.W."/>
            <person name="Salamov A.A."/>
            <person name="Wang Y."/>
            <person name="Zhang L."/>
            <person name="Carpita N.C."/>
            <person name="Freeling M."/>
            <person name="Gingle A.R."/>
            <person name="Hash C.T."/>
            <person name="Keller B."/>
            <person name="Klein P."/>
            <person name="Kresovich S."/>
            <person name="McCann M.C."/>
            <person name="Ming R."/>
            <person name="Peterson D.G."/>
            <person name="Mehboob-ur-Rahman"/>
            <person name="Ware D."/>
            <person name="Westhoff P."/>
            <person name="Mayer K.F."/>
            <person name="Messing J."/>
            <person name="Rokhsar D.S."/>
        </authorList>
    </citation>
    <scope>NUCLEOTIDE SEQUENCE [LARGE SCALE GENOMIC DNA]</scope>
    <source>
        <strain evidence="3">cv. BTx623</strain>
    </source>
</reference>
<dbReference type="Pfam" id="PF25372">
    <property type="entry name" value="DUF7885"/>
    <property type="match status" value="1"/>
</dbReference>
<dbReference type="GO" id="GO:0031146">
    <property type="term" value="P:SCF-dependent proteasomal ubiquitin-dependent protein catabolic process"/>
    <property type="evidence" value="ECO:0000318"/>
    <property type="project" value="GO_Central"/>
</dbReference>
<dbReference type="GO" id="GO:0019005">
    <property type="term" value="C:SCF ubiquitin ligase complex"/>
    <property type="evidence" value="ECO:0000318"/>
    <property type="project" value="GO_Central"/>
</dbReference>
<reference evidence="3" key="2">
    <citation type="journal article" date="2018" name="Plant J.">
        <title>The Sorghum bicolor reference genome: improved assembly, gene annotations, a transcriptome atlas, and signatures of genome organization.</title>
        <authorList>
            <person name="McCormick R.F."/>
            <person name="Truong S.K."/>
            <person name="Sreedasyam A."/>
            <person name="Jenkins J."/>
            <person name="Shu S."/>
            <person name="Sims D."/>
            <person name="Kennedy M."/>
            <person name="Amirebrahimi M."/>
            <person name="Weers B.D."/>
            <person name="McKinley B."/>
            <person name="Mattison A."/>
            <person name="Morishige D.T."/>
            <person name="Grimwood J."/>
            <person name="Schmutz J."/>
            <person name="Mullet J.E."/>
        </authorList>
    </citation>
    <scope>NUCLEOTIDE SEQUENCE [LARGE SCALE GENOMIC DNA]</scope>
    <source>
        <strain evidence="3">cv. BTx623</strain>
    </source>
</reference>
<proteinExistence type="predicted"/>
<keyword evidence="3" id="KW-1185">Reference proteome</keyword>
<dbReference type="FunCoup" id="A0A194YSW8">
    <property type="interactions" value="61"/>
</dbReference>
<dbReference type="OMA" id="IALFRNC"/>
<evidence type="ECO:0000313" key="3">
    <source>
        <dbReference type="Proteomes" id="UP000000768"/>
    </source>
</evidence>
<dbReference type="STRING" id="4558.A0A194YSW8"/>
<dbReference type="SMART" id="SM00367">
    <property type="entry name" value="LRR_CC"/>
    <property type="match status" value="7"/>
</dbReference>
<feature type="domain" description="F-box/LRR-repeat protein 15-like leucin rich repeat" evidence="1">
    <location>
        <begin position="422"/>
        <end position="497"/>
    </location>
</feature>
<dbReference type="FunFam" id="1.20.1280.50:FF:000023">
    <property type="entry name" value="F-box/LRR-repeat protein 4"/>
    <property type="match status" value="1"/>
</dbReference>
<dbReference type="OrthoDB" id="550575at2759"/>
<dbReference type="InterPro" id="IPR001611">
    <property type="entry name" value="Leu-rich_rpt"/>
</dbReference>
<gene>
    <name evidence="2" type="ORF">SORBI_3004G332600</name>
</gene>
<dbReference type="InterPro" id="IPR057207">
    <property type="entry name" value="FBXL15_LRR"/>
</dbReference>
<dbReference type="InterPro" id="IPR006553">
    <property type="entry name" value="Leu-rich_rpt_Cys-con_subtyp"/>
</dbReference>
<protein>
    <recommendedName>
        <fullName evidence="1">F-box/LRR-repeat protein 15-like leucin rich repeat domain-containing protein</fullName>
    </recommendedName>
</protein>
<dbReference type="Gramene" id="KXG31282">
    <property type="protein sequence ID" value="KXG31282"/>
    <property type="gene ID" value="SORBI_3004G332600"/>
</dbReference>
<name>A0A194YSW8_SORBI</name>
<dbReference type="eggNOG" id="KOG1947">
    <property type="taxonomic scope" value="Eukaryota"/>
</dbReference>
<organism evidence="2 3">
    <name type="scientific">Sorghum bicolor</name>
    <name type="common">Sorghum</name>
    <name type="synonym">Sorghum vulgare</name>
    <dbReference type="NCBI Taxonomy" id="4558"/>
    <lineage>
        <taxon>Eukaryota</taxon>
        <taxon>Viridiplantae</taxon>
        <taxon>Streptophyta</taxon>
        <taxon>Embryophyta</taxon>
        <taxon>Tracheophyta</taxon>
        <taxon>Spermatophyta</taxon>
        <taxon>Magnoliopsida</taxon>
        <taxon>Liliopsida</taxon>
        <taxon>Poales</taxon>
        <taxon>Poaceae</taxon>
        <taxon>PACMAD clade</taxon>
        <taxon>Panicoideae</taxon>
        <taxon>Andropogonodae</taxon>
        <taxon>Andropogoneae</taxon>
        <taxon>Sorghinae</taxon>
        <taxon>Sorghum</taxon>
    </lineage>
</organism>
<evidence type="ECO:0000313" key="2">
    <source>
        <dbReference type="EMBL" id="KXG31282.1"/>
    </source>
</evidence>
<evidence type="ECO:0000259" key="1">
    <source>
        <dbReference type="Pfam" id="PF25372"/>
    </source>
</evidence>
<dbReference type="Gene3D" id="3.80.10.10">
    <property type="entry name" value="Ribonuclease Inhibitor"/>
    <property type="match status" value="2"/>
</dbReference>
<dbReference type="AlphaFoldDB" id="A0A194YSW8"/>
<dbReference type="PANTHER" id="PTHR13318:SF182">
    <property type="entry name" value="F-BOX_LRR-REPEAT PROTEIN 14"/>
    <property type="match status" value="1"/>
</dbReference>
<accession>A0A194YSW8</accession>
<dbReference type="InParanoid" id="A0A194YSW8"/>
<dbReference type="Pfam" id="PF13516">
    <property type="entry name" value="LRR_6"/>
    <property type="match status" value="1"/>
</dbReference>
<dbReference type="InterPro" id="IPR032675">
    <property type="entry name" value="LRR_dom_sf"/>
</dbReference>
<dbReference type="EMBL" id="CM000763">
    <property type="protein sequence ID" value="KXG31282.1"/>
    <property type="molecule type" value="Genomic_DNA"/>
</dbReference>